<organism evidence="1 2">
    <name type="scientific">Microcystis aeruginosa Ma_OC_H_19870700_S124</name>
    <dbReference type="NCBI Taxonomy" id="2486262"/>
    <lineage>
        <taxon>Bacteria</taxon>
        <taxon>Bacillati</taxon>
        <taxon>Cyanobacteriota</taxon>
        <taxon>Cyanophyceae</taxon>
        <taxon>Oscillatoriophycideae</taxon>
        <taxon>Chroococcales</taxon>
        <taxon>Microcystaceae</taxon>
        <taxon>Microcystis</taxon>
    </lineage>
</organism>
<dbReference type="Proteomes" id="UP000316280">
    <property type="component" value="Unassembled WGS sequence"/>
</dbReference>
<comment type="caution">
    <text evidence="1">The sequence shown here is derived from an EMBL/GenBank/DDBJ whole genome shotgun (WGS) entry which is preliminary data.</text>
</comment>
<dbReference type="AlphaFoldDB" id="A0A552AH73"/>
<protein>
    <submittedName>
        <fullName evidence="1">Uncharacterized protein</fullName>
    </submittedName>
</protein>
<gene>
    <name evidence="1" type="ORF">EWV63_14480</name>
</gene>
<dbReference type="EMBL" id="SFBR01000125">
    <property type="protein sequence ID" value="TRT84800.1"/>
    <property type="molecule type" value="Genomic_DNA"/>
</dbReference>
<sequence length="89" mass="9776">MKAQIYINRHVVNANKKATNEKGVIVDNAAIAIRTYLGSVYAKEVEFTKGGKLIQDASNARCSGATIWIEAEFESLLINGLKADRAMFD</sequence>
<evidence type="ECO:0000313" key="2">
    <source>
        <dbReference type="Proteomes" id="UP000316280"/>
    </source>
</evidence>
<accession>A0A552AH73</accession>
<name>A0A552AH73_MICAE</name>
<reference evidence="1 2" key="1">
    <citation type="submission" date="2019-01" db="EMBL/GenBank/DDBJ databases">
        <title>Coherence of Microcystis species and biogeography revealed through population genomics.</title>
        <authorList>
            <person name="Perez-Carrascal O.M."/>
            <person name="Terrat Y."/>
            <person name="Giani A."/>
            <person name="Fortin N."/>
            <person name="Tromas N."/>
            <person name="Shapiro B.J."/>
        </authorList>
    </citation>
    <scope>NUCLEOTIDE SEQUENCE [LARGE SCALE GENOMIC DNA]</scope>
    <source>
        <strain evidence="1">Ma_OC_H_19870700_S124</strain>
    </source>
</reference>
<evidence type="ECO:0000313" key="1">
    <source>
        <dbReference type="EMBL" id="TRT84800.1"/>
    </source>
</evidence>
<proteinExistence type="predicted"/>